<keyword evidence="1" id="KW-0732">Signal</keyword>
<name>A0ABX9N8U4_9MICO</name>
<evidence type="ECO:0000313" key="3">
    <source>
        <dbReference type="Proteomes" id="UP000265355"/>
    </source>
</evidence>
<feature type="chain" id="PRO_5046327708" evidence="1">
    <location>
        <begin position="31"/>
        <end position="261"/>
    </location>
</feature>
<feature type="signal peptide" evidence="1">
    <location>
        <begin position="1"/>
        <end position="30"/>
    </location>
</feature>
<accession>A0ABX9N8U4</accession>
<dbReference type="Proteomes" id="UP000265355">
    <property type="component" value="Unassembled WGS sequence"/>
</dbReference>
<comment type="caution">
    <text evidence="2">The sequence shown here is derived from an EMBL/GenBank/DDBJ whole genome shotgun (WGS) entry which is preliminary data.</text>
</comment>
<sequence length="261" mass="28585">MNRSLPALVTAAALLLGGTIVALPSASATAATTGTVVYYSNPFDDRLMAVRPGDTSLDSYGATFDEWRADGFPTPVPAKVAYIGYTWEPTIWADETFGPFTSTRMLDFDRWTHAGQPAPRSDQLAYQHEVIRYDGSDELFVIEGASFTDEPGFHKLTYREYASIGSPPVDRVLETEFRKLAWYPAIVGPKDFTGEVGVMDFAVWDYYARPAPQVVASFPGDRFCQAPGSADIHYFGDAAPRGAQLSFGQWRDAGSPPPARC</sequence>
<evidence type="ECO:0000256" key="1">
    <source>
        <dbReference type="SAM" id="SignalP"/>
    </source>
</evidence>
<proteinExistence type="predicted"/>
<organism evidence="2 3">
    <name type="scientific">Clavibacter californiensis</name>
    <dbReference type="NCBI Taxonomy" id="1401995"/>
    <lineage>
        <taxon>Bacteria</taxon>
        <taxon>Bacillati</taxon>
        <taxon>Actinomycetota</taxon>
        <taxon>Actinomycetes</taxon>
        <taxon>Micrococcales</taxon>
        <taxon>Microbacteriaceae</taxon>
        <taxon>Clavibacter</taxon>
    </lineage>
</organism>
<dbReference type="EMBL" id="QWEE01000008">
    <property type="protein sequence ID" value="RII94470.1"/>
    <property type="molecule type" value="Genomic_DNA"/>
</dbReference>
<keyword evidence="3" id="KW-1185">Reference proteome</keyword>
<reference evidence="2 3" key="1">
    <citation type="submission" date="2018-08" db="EMBL/GenBank/DDBJ databases">
        <title>Genome Sequence of Clavibacter michiganensis Subspecies type strains, and the Atypical Peach-Colored Strains Isolated from Tomato.</title>
        <authorList>
            <person name="Osdaghi E."/>
            <person name="Portier P."/>
            <person name="Briand M."/>
            <person name="Jacques M.-A."/>
        </authorList>
    </citation>
    <scope>NUCLEOTIDE SEQUENCE [LARGE SCALE GENOMIC DNA]</scope>
    <source>
        <strain evidence="2 3">CFBP 8216</strain>
    </source>
</reference>
<protein>
    <submittedName>
        <fullName evidence="2">Uncharacterized protein</fullName>
    </submittedName>
</protein>
<gene>
    <name evidence="2" type="ORF">DZF98_01455</name>
</gene>
<evidence type="ECO:0000313" key="2">
    <source>
        <dbReference type="EMBL" id="RII94470.1"/>
    </source>
</evidence>
<dbReference type="RefSeq" id="WP_119372252.1">
    <property type="nucleotide sequence ID" value="NZ_CP040792.1"/>
</dbReference>